<reference evidence="11 12" key="1">
    <citation type="submission" date="2024-09" db="EMBL/GenBank/DDBJ databases">
        <authorList>
            <person name="Sun Q."/>
            <person name="Mori K."/>
        </authorList>
    </citation>
    <scope>NUCLEOTIDE SEQUENCE [LARGE SCALE GENOMIC DNA]</scope>
    <source>
        <strain evidence="11 12">KCTC 23315</strain>
    </source>
</reference>
<keyword evidence="12" id="KW-1185">Reference proteome</keyword>
<comment type="catalytic activity">
    <reaction evidence="8">
        <text>DNA(n) + a 2'-deoxyribonucleoside 5'-triphosphate = DNA(n+1) + diphosphate</text>
        <dbReference type="Rhea" id="RHEA:22508"/>
        <dbReference type="Rhea" id="RHEA-COMP:17339"/>
        <dbReference type="Rhea" id="RHEA-COMP:17340"/>
        <dbReference type="ChEBI" id="CHEBI:33019"/>
        <dbReference type="ChEBI" id="CHEBI:61560"/>
        <dbReference type="ChEBI" id="CHEBI:173112"/>
        <dbReference type="EC" id="2.7.7.7"/>
    </reaction>
</comment>
<evidence type="ECO:0000259" key="9">
    <source>
        <dbReference type="SMART" id="SM00479"/>
    </source>
</evidence>
<dbReference type="RefSeq" id="WP_377244563.1">
    <property type="nucleotide sequence ID" value="NZ_JBHLXP010000003.1"/>
</dbReference>
<gene>
    <name evidence="11" type="ORF">ACFFJP_12880</name>
</gene>
<name>A0ABV6BGI5_9GAMM</name>
<dbReference type="EC" id="2.7.7.7" evidence="2"/>
<evidence type="ECO:0000256" key="6">
    <source>
        <dbReference type="ARBA" id="ARBA00022839"/>
    </source>
</evidence>
<evidence type="ECO:0000256" key="7">
    <source>
        <dbReference type="ARBA" id="ARBA00022842"/>
    </source>
</evidence>
<keyword evidence="5" id="KW-0378">Hydrolase</keyword>
<feature type="domain" description="Exonuclease" evidence="9">
    <location>
        <begin position="588"/>
        <end position="753"/>
    </location>
</feature>
<keyword evidence="4" id="KW-0479">Metal-binding</keyword>
<dbReference type="Pfam" id="PF21315">
    <property type="entry name" value="FAN1_HTH"/>
    <property type="match status" value="1"/>
</dbReference>
<comment type="caution">
    <text evidence="11">The sequence shown here is derived from an EMBL/GenBank/DDBJ whole genome shotgun (WGS) entry which is preliminary data.</text>
</comment>
<dbReference type="InterPro" id="IPR006054">
    <property type="entry name" value="DnaQ"/>
</dbReference>
<keyword evidence="7" id="KW-0460">Magnesium</keyword>
<dbReference type="InterPro" id="IPR013520">
    <property type="entry name" value="Ribonucl_H"/>
</dbReference>
<dbReference type="CDD" id="cd06127">
    <property type="entry name" value="DEDDh"/>
    <property type="match status" value="1"/>
</dbReference>
<dbReference type="InterPro" id="IPR033315">
    <property type="entry name" value="Fan1-like"/>
</dbReference>
<evidence type="ECO:0000313" key="12">
    <source>
        <dbReference type="Proteomes" id="UP001589813"/>
    </source>
</evidence>
<dbReference type="EMBL" id="JBHLXP010000003">
    <property type="protein sequence ID" value="MFC0049183.1"/>
    <property type="molecule type" value="Genomic_DNA"/>
</dbReference>
<dbReference type="InterPro" id="IPR012337">
    <property type="entry name" value="RNaseH-like_sf"/>
</dbReference>
<sequence>MPAPVVLPPDYYLQHFAEFLTRVEAQYAGLLEPVEQQFIGDYRALSPDARRLWLRMLSRKGTVFALADLQYTEISDQPAAATLLMQSGFAARPEQDADLANWLLKANKQQLWDLLQLGLLQGQLEQLPKKSADKATLQQAVTDAALLQPALLAQSGDWLVLRRTDALQYLLFLFFGRIETDLSAFTLRDLGVVATGGLRAEAEVRTATAGATDRSAPQYQARFLDVPTAQAAYAYARLKAALREALPRKNSVLSPEQLQQWQAQSAQWPEPLDDRTELAREKLCEALGRQAERLGQVDTAIHWYLAGGGYPASERLMRLYHKLGRRDELEALLAQMQTEPCCDEEFYLAQDFSRRIFKQSRLTATTHLLQQAAVLALDELWANAPEQGALHYYRQQGYQAEHLENNLWLALFGLLLWPQLFGAPDSSIYNEFERRPRDLTTPLFYQRHGAAIEAQLTLLDDKAAACRYLLAQSTRHYGKQNAIFSWYPELTRPLLALVQGAPPGALAAVLRKMAMDFRRHSSGYPDLMLWRDADGNGGAPVQELQFIEIKAPGDSVRRNQLSRLYGLRDLGFELRLDRVQWVLDPARIYAVIDVETTGGTAGTDRVTEIGLVKLQYGREIARYSTLINPQRRIPPFISKLTGITDSMVATAPPFSDIAAELWQLLQGCIFVAHNVRFDYGFIRAELARCGYTLLVPQLCTVVESRRYFPGLASYSLGNLTAHFGIELTQHHRAFADAAATAELLLLINQQRAQCIVQAISSKPTGGPGMLSDGNTVSS</sequence>
<dbReference type="InterPro" id="IPR049125">
    <property type="entry name" value="FAN1-like_WH"/>
</dbReference>
<organism evidence="11 12">
    <name type="scientific">Rheinheimera tilapiae</name>
    <dbReference type="NCBI Taxonomy" id="875043"/>
    <lineage>
        <taxon>Bacteria</taxon>
        <taxon>Pseudomonadati</taxon>
        <taxon>Pseudomonadota</taxon>
        <taxon>Gammaproteobacteria</taxon>
        <taxon>Chromatiales</taxon>
        <taxon>Chromatiaceae</taxon>
        <taxon>Rheinheimera</taxon>
    </lineage>
</organism>
<dbReference type="NCBIfam" id="TIGR00573">
    <property type="entry name" value="dnaq"/>
    <property type="match status" value="1"/>
</dbReference>
<dbReference type="SUPFAM" id="SSF53098">
    <property type="entry name" value="Ribonuclease H-like"/>
    <property type="match status" value="1"/>
</dbReference>
<protein>
    <recommendedName>
        <fullName evidence="2">DNA-directed DNA polymerase</fullName>
        <ecNumber evidence="2">2.7.7.7</ecNumber>
    </recommendedName>
</protein>
<dbReference type="InterPro" id="IPR014883">
    <property type="entry name" value="VRR_NUC"/>
</dbReference>
<feature type="domain" description="VRR-NUC" evidence="10">
    <location>
        <begin position="474"/>
        <end position="581"/>
    </location>
</feature>
<evidence type="ECO:0000256" key="8">
    <source>
        <dbReference type="ARBA" id="ARBA00049244"/>
    </source>
</evidence>
<dbReference type="Proteomes" id="UP001589813">
    <property type="component" value="Unassembled WGS sequence"/>
</dbReference>
<dbReference type="PANTHER" id="PTHR15749:SF4">
    <property type="entry name" value="FANCONI-ASSOCIATED NUCLEASE 1"/>
    <property type="match status" value="1"/>
</dbReference>
<evidence type="ECO:0000256" key="4">
    <source>
        <dbReference type="ARBA" id="ARBA00022723"/>
    </source>
</evidence>
<evidence type="ECO:0000256" key="5">
    <source>
        <dbReference type="ARBA" id="ARBA00022801"/>
    </source>
</evidence>
<dbReference type="GO" id="GO:0004527">
    <property type="term" value="F:exonuclease activity"/>
    <property type="evidence" value="ECO:0007669"/>
    <property type="project" value="UniProtKB-KW"/>
</dbReference>
<keyword evidence="3" id="KW-0540">Nuclease</keyword>
<comment type="cofactor">
    <cofactor evidence="1">
        <name>Mg(2+)</name>
        <dbReference type="ChEBI" id="CHEBI:18420"/>
    </cofactor>
</comment>
<evidence type="ECO:0000256" key="3">
    <source>
        <dbReference type="ARBA" id="ARBA00022722"/>
    </source>
</evidence>
<evidence type="ECO:0000313" key="11">
    <source>
        <dbReference type="EMBL" id="MFC0049183.1"/>
    </source>
</evidence>
<evidence type="ECO:0000256" key="1">
    <source>
        <dbReference type="ARBA" id="ARBA00001946"/>
    </source>
</evidence>
<accession>A0ABV6BGI5</accession>
<proteinExistence type="predicted"/>
<dbReference type="SMART" id="SM00479">
    <property type="entry name" value="EXOIII"/>
    <property type="match status" value="1"/>
</dbReference>
<dbReference type="Gene3D" id="3.30.420.10">
    <property type="entry name" value="Ribonuclease H-like superfamily/Ribonuclease H"/>
    <property type="match status" value="1"/>
</dbReference>
<dbReference type="Pfam" id="PF00929">
    <property type="entry name" value="RNase_T"/>
    <property type="match status" value="1"/>
</dbReference>
<dbReference type="Pfam" id="PF08774">
    <property type="entry name" value="VRR_NUC"/>
    <property type="match status" value="1"/>
</dbReference>
<dbReference type="InterPro" id="IPR036397">
    <property type="entry name" value="RNaseH_sf"/>
</dbReference>
<evidence type="ECO:0000259" key="10">
    <source>
        <dbReference type="SMART" id="SM00990"/>
    </source>
</evidence>
<dbReference type="SMART" id="SM00990">
    <property type="entry name" value="VRR_NUC"/>
    <property type="match status" value="1"/>
</dbReference>
<dbReference type="PANTHER" id="PTHR15749">
    <property type="entry name" value="FANCONI-ASSOCIATED NUCLEASE 1"/>
    <property type="match status" value="1"/>
</dbReference>
<keyword evidence="6 11" id="KW-0269">Exonuclease</keyword>
<evidence type="ECO:0000256" key="2">
    <source>
        <dbReference type="ARBA" id="ARBA00012417"/>
    </source>
</evidence>